<dbReference type="NCBIfam" id="TIGR00790">
    <property type="entry name" value="fnt"/>
    <property type="match status" value="1"/>
</dbReference>
<accession>A0AA35JIL3</accession>
<dbReference type="PROSITE" id="PS01005">
    <property type="entry name" value="FORMATE_NITRITE_TP_1"/>
    <property type="match status" value="1"/>
</dbReference>
<reference evidence="1" key="1">
    <citation type="submission" date="2022-10" db="EMBL/GenBank/DDBJ databases">
        <authorList>
            <person name="Byrne P K."/>
        </authorList>
    </citation>
    <scope>NUCLEOTIDE SEQUENCE</scope>
    <source>
        <strain evidence="1">IFO1802</strain>
    </source>
</reference>
<dbReference type="PANTHER" id="PTHR30520:SF6">
    <property type="entry name" value="FORMATE_NITRATE FAMILY TRANSPORTER (EUROFUNG)"/>
    <property type="match status" value="1"/>
</dbReference>
<dbReference type="PANTHER" id="PTHR30520">
    <property type="entry name" value="FORMATE TRANSPORTER-RELATED"/>
    <property type="match status" value="1"/>
</dbReference>
<dbReference type="GO" id="GO:0015513">
    <property type="term" value="F:high-affinity secondary active nitrite transmembrane transporter activity"/>
    <property type="evidence" value="ECO:0007669"/>
    <property type="project" value="TreeGrafter"/>
</dbReference>
<dbReference type="GO" id="GO:0005886">
    <property type="term" value="C:plasma membrane"/>
    <property type="evidence" value="ECO:0007669"/>
    <property type="project" value="TreeGrafter"/>
</dbReference>
<dbReference type="Gene3D" id="1.20.1080.10">
    <property type="entry name" value="Glycerol uptake facilitator protein"/>
    <property type="match status" value="1"/>
</dbReference>
<dbReference type="InterPro" id="IPR023271">
    <property type="entry name" value="Aquaporin-like"/>
</dbReference>
<gene>
    <name evidence="1" type="primary">SKDI08G0340</name>
    <name evidence="1" type="ORF">SKDI_08G0340</name>
</gene>
<evidence type="ECO:0000313" key="2">
    <source>
        <dbReference type="Proteomes" id="UP001162087"/>
    </source>
</evidence>
<dbReference type="GO" id="GO:0015707">
    <property type="term" value="P:nitrite transport"/>
    <property type="evidence" value="ECO:0007669"/>
    <property type="project" value="TreeGrafter"/>
</dbReference>
<dbReference type="Proteomes" id="UP001162087">
    <property type="component" value="Chromosome 8"/>
</dbReference>
<dbReference type="OrthoDB" id="4829at2759"/>
<dbReference type="InterPro" id="IPR024002">
    <property type="entry name" value="For/NO2_transpt_CS"/>
</dbReference>
<organism evidence="1 2">
    <name type="scientific">Saccharomyces kudriavzevii (strain ATCC MYA-4449 / AS 2.2408 / CBS 8840 / NBRC 1802 / NCYC 2889)</name>
    <name type="common">Yeast</name>
    <dbReference type="NCBI Taxonomy" id="226230"/>
    <lineage>
        <taxon>Eukaryota</taxon>
        <taxon>Fungi</taxon>
        <taxon>Dikarya</taxon>
        <taxon>Ascomycota</taxon>
        <taxon>Saccharomycotina</taxon>
        <taxon>Saccharomycetes</taxon>
        <taxon>Saccharomycetales</taxon>
        <taxon>Saccharomycetaceae</taxon>
        <taxon>Saccharomyces</taxon>
    </lineage>
</organism>
<evidence type="ECO:0000313" key="1">
    <source>
        <dbReference type="EMBL" id="CAI4063431.1"/>
    </source>
</evidence>
<proteinExistence type="predicted"/>
<dbReference type="EMBL" id="OX365903">
    <property type="protein sequence ID" value="CAI4063431.1"/>
    <property type="molecule type" value="Genomic_DNA"/>
</dbReference>
<dbReference type="Pfam" id="PF01226">
    <property type="entry name" value="Form_Nir_trans"/>
    <property type="match status" value="1"/>
</dbReference>
<dbReference type="InterPro" id="IPR000292">
    <property type="entry name" value="For/NO2_transpt"/>
</dbReference>
<name>A0AA35JIL3_SACK1</name>
<protein>
    <submittedName>
        <fullName evidence="1">Uncharacterized protein</fullName>
    </submittedName>
</protein>
<keyword evidence="2" id="KW-1185">Reference proteome</keyword>
<sequence length="627" mass="69332">MVDDSSYLTPHETALAVVATAMKKARLQLDTLAVNSILGGILFSSGSFLLVAVHSDDPDMVARNPGMVNLITGVTFAIGLFYVVIMGADLFNSNILFFSVGVMRRAVTIYDLIISWFVSWLGNIAGSLFVSYLFGHLTGIGSQELWLKGSKQIIEQKASYSFIQTFLKGIAGNFFVCLAIYLQLMAKPIHVKFIVMSLPIITFVSIGFTHVVADMSASFIAMLNGANVSVGKYIWKLLIPASLGNMVGGVFFSAVVPFYLHLVVVERDRKRLSLPEYEARDEQPELNMDSRVVRIPKRELEEDAEDDTDDDDTTETGGNLEDLTEKDSADIYNTTHDSSSYLTGRSLNSLLSVHSSVITSENATIESDLGEPVPFIPNANSTTRSSHSKFPFNHSTKSTYKHRGMRSPPGVFPVRGMGEPLEREKTIEDATYDPKENELFLNRAETHNSTFVRSKNKDDKSVLRLVKTEEDREQKEYEKNGGYNILESKPGTKLEKIITHLAESIPSREVTPPGLPRTTQDTFPHNAPTSSPTYTDDVHSPRRANSATLGGLLGVVSTEFHPSKNAESREDLLRKMAAVGINRKARITANNVAGIVNLDMEDLTSSPRRQNFTASKHSHNRHTTSEL</sequence>